<reference evidence="2 3" key="1">
    <citation type="submission" date="2022-02" db="EMBL/GenBank/DDBJ databases">
        <title>Paenibacillus sp. MBLB1776 Whole Genome Shotgun Sequencing.</title>
        <authorList>
            <person name="Hwang C.Y."/>
            <person name="Cho E.-S."/>
            <person name="Seo M.-J."/>
        </authorList>
    </citation>
    <scope>NUCLEOTIDE SEQUENCE [LARGE SCALE GENOMIC DNA]</scope>
    <source>
        <strain evidence="2 3">MBLB1776</strain>
    </source>
</reference>
<keyword evidence="3" id="KW-1185">Reference proteome</keyword>
<keyword evidence="1" id="KW-0472">Membrane</keyword>
<gene>
    <name evidence="2" type="ORF">MJA45_03125</name>
</gene>
<organism evidence="2 3">
    <name type="scientific">Paenibacillus aurantius</name>
    <dbReference type="NCBI Taxonomy" id="2918900"/>
    <lineage>
        <taxon>Bacteria</taxon>
        <taxon>Bacillati</taxon>
        <taxon>Bacillota</taxon>
        <taxon>Bacilli</taxon>
        <taxon>Bacillales</taxon>
        <taxon>Paenibacillaceae</taxon>
        <taxon>Paenibacillus</taxon>
    </lineage>
</organism>
<keyword evidence="1" id="KW-0812">Transmembrane</keyword>
<dbReference type="EMBL" id="CP130318">
    <property type="protein sequence ID" value="WNQ12069.1"/>
    <property type="molecule type" value="Genomic_DNA"/>
</dbReference>
<dbReference type="AlphaFoldDB" id="A0AA96LDL9"/>
<evidence type="ECO:0000256" key="1">
    <source>
        <dbReference type="SAM" id="Phobius"/>
    </source>
</evidence>
<protein>
    <submittedName>
        <fullName evidence="2">Uncharacterized protein</fullName>
    </submittedName>
</protein>
<feature type="transmembrane region" description="Helical" evidence="1">
    <location>
        <begin position="28"/>
        <end position="46"/>
    </location>
</feature>
<proteinExistence type="predicted"/>
<evidence type="ECO:0000313" key="3">
    <source>
        <dbReference type="Proteomes" id="UP001305702"/>
    </source>
</evidence>
<dbReference type="RefSeq" id="WP_315605846.1">
    <property type="nucleotide sequence ID" value="NZ_CP130318.1"/>
</dbReference>
<accession>A0AA96LDL9</accession>
<name>A0AA96LDL9_9BACL</name>
<evidence type="ECO:0000313" key="2">
    <source>
        <dbReference type="EMBL" id="WNQ12069.1"/>
    </source>
</evidence>
<sequence>MNEDRIPLIIKAWETYQNLSKGFGENAWKVRTAGIGFWGAIIAYWYKNNDFTVYYISFLTLLMFFILEAGMRQLQQTYIQKSIELEKTINDYLVGDVIQLPSDGISTNISTPSLRDYFKLLRLKRWQFWLPYLLLVISTFILMEIR</sequence>
<keyword evidence="1" id="KW-1133">Transmembrane helix</keyword>
<dbReference type="KEGG" id="paun:MJA45_03125"/>
<feature type="transmembrane region" description="Helical" evidence="1">
    <location>
        <begin position="128"/>
        <end position="145"/>
    </location>
</feature>
<feature type="transmembrane region" description="Helical" evidence="1">
    <location>
        <begin position="52"/>
        <end position="71"/>
    </location>
</feature>
<dbReference type="Proteomes" id="UP001305702">
    <property type="component" value="Chromosome"/>
</dbReference>